<evidence type="ECO:0000313" key="3">
    <source>
        <dbReference type="Proteomes" id="UP000003490"/>
    </source>
</evidence>
<evidence type="ECO:0000256" key="1">
    <source>
        <dbReference type="SAM" id="Phobius"/>
    </source>
</evidence>
<gene>
    <name evidence="2" type="ORF">CLOLEP_01652</name>
</gene>
<protein>
    <submittedName>
        <fullName evidence="2">Uncharacterized protein</fullName>
    </submittedName>
</protein>
<dbReference type="Proteomes" id="UP000003490">
    <property type="component" value="Unassembled WGS sequence"/>
</dbReference>
<comment type="caution">
    <text evidence="2">The sequence shown here is derived from an EMBL/GenBank/DDBJ whole genome shotgun (WGS) entry which is preliminary data.</text>
</comment>
<keyword evidence="1" id="KW-1133">Transmembrane helix</keyword>
<dbReference type="AlphaFoldDB" id="A7VSW1"/>
<keyword evidence="1" id="KW-0472">Membrane</keyword>
<feature type="transmembrane region" description="Helical" evidence="1">
    <location>
        <begin position="20"/>
        <end position="41"/>
    </location>
</feature>
<dbReference type="EMBL" id="ABCB02000018">
    <property type="protein sequence ID" value="EDO61257.1"/>
    <property type="molecule type" value="Genomic_DNA"/>
</dbReference>
<evidence type="ECO:0000313" key="2">
    <source>
        <dbReference type="EMBL" id="EDO61257.1"/>
    </source>
</evidence>
<name>A7VSW1_9FIRM</name>
<sequence length="70" mass="8032">MQMGIQEALTGVFTDDPLNWVKWAAVFAVLILGYVVAVPAYKRITYLLSWERKRDIARSRNHIIEAALLK</sequence>
<reference evidence="2 3" key="1">
    <citation type="submission" date="2007-08" db="EMBL/GenBank/DDBJ databases">
        <title>Draft genome sequence of Clostridium leptum (DSM 753).</title>
        <authorList>
            <person name="Sudarsanam P."/>
            <person name="Ley R."/>
            <person name="Guruge J."/>
            <person name="Turnbaugh P.J."/>
            <person name="Mahowald M."/>
            <person name="Liep D."/>
            <person name="Gordon J."/>
        </authorList>
    </citation>
    <scope>NUCLEOTIDE SEQUENCE [LARGE SCALE GENOMIC DNA]</scope>
    <source>
        <strain evidence="2 3">DSM 753</strain>
    </source>
</reference>
<organism evidence="2 3">
    <name type="scientific">[Clostridium] leptum DSM 753</name>
    <dbReference type="NCBI Taxonomy" id="428125"/>
    <lineage>
        <taxon>Bacteria</taxon>
        <taxon>Bacillati</taxon>
        <taxon>Bacillota</taxon>
        <taxon>Clostridia</taxon>
        <taxon>Eubacteriales</taxon>
        <taxon>Oscillospiraceae</taxon>
        <taxon>Oscillospiraceae incertae sedis</taxon>
    </lineage>
</organism>
<dbReference type="eggNOG" id="ENOG50337WW">
    <property type="taxonomic scope" value="Bacteria"/>
</dbReference>
<keyword evidence="1" id="KW-0812">Transmembrane</keyword>
<proteinExistence type="predicted"/>
<accession>A7VSW1</accession>
<dbReference type="HOGENOM" id="CLU_2750655_0_0_9"/>
<reference evidence="2 3" key="2">
    <citation type="submission" date="2007-08" db="EMBL/GenBank/DDBJ databases">
        <authorList>
            <person name="Fulton L."/>
            <person name="Clifton S."/>
            <person name="Fulton B."/>
            <person name="Xu J."/>
            <person name="Minx P."/>
            <person name="Pepin K.H."/>
            <person name="Johnson M."/>
            <person name="Thiruvilangam P."/>
            <person name="Bhonagiri V."/>
            <person name="Nash W.E."/>
            <person name="Wang C."/>
            <person name="Mardis E.R."/>
            <person name="Wilson R.K."/>
        </authorList>
    </citation>
    <scope>NUCLEOTIDE SEQUENCE [LARGE SCALE GENOMIC DNA]</scope>
    <source>
        <strain evidence="2 3">DSM 753</strain>
    </source>
</reference>